<sequence>MRTTITHNNLQLSPQSTGVAFTDSTTPPSMSSSIYKRIFKSNRGLSFLTFKSNRIADGGKKRNLVVTKLYKELVFSLGKMHNHGSVD</sequence>
<dbReference type="AlphaFoldDB" id="A0AAU9MN61"/>
<proteinExistence type="predicted"/>
<organism evidence="1 2">
    <name type="scientific">Lactuca virosa</name>
    <dbReference type="NCBI Taxonomy" id="75947"/>
    <lineage>
        <taxon>Eukaryota</taxon>
        <taxon>Viridiplantae</taxon>
        <taxon>Streptophyta</taxon>
        <taxon>Embryophyta</taxon>
        <taxon>Tracheophyta</taxon>
        <taxon>Spermatophyta</taxon>
        <taxon>Magnoliopsida</taxon>
        <taxon>eudicotyledons</taxon>
        <taxon>Gunneridae</taxon>
        <taxon>Pentapetalae</taxon>
        <taxon>asterids</taxon>
        <taxon>campanulids</taxon>
        <taxon>Asterales</taxon>
        <taxon>Asteraceae</taxon>
        <taxon>Cichorioideae</taxon>
        <taxon>Cichorieae</taxon>
        <taxon>Lactucinae</taxon>
        <taxon>Lactuca</taxon>
    </lineage>
</organism>
<evidence type="ECO:0000313" key="1">
    <source>
        <dbReference type="EMBL" id="CAH1428395.1"/>
    </source>
</evidence>
<gene>
    <name evidence="1" type="ORF">LVIROSA_LOCUS15327</name>
</gene>
<evidence type="ECO:0000313" key="2">
    <source>
        <dbReference type="Proteomes" id="UP001157418"/>
    </source>
</evidence>
<keyword evidence="2" id="KW-1185">Reference proteome</keyword>
<name>A0AAU9MN61_9ASTR</name>
<protein>
    <submittedName>
        <fullName evidence="1">Uncharacterized protein</fullName>
    </submittedName>
</protein>
<comment type="caution">
    <text evidence="1">The sequence shown here is derived from an EMBL/GenBank/DDBJ whole genome shotgun (WGS) entry which is preliminary data.</text>
</comment>
<reference evidence="1 2" key="1">
    <citation type="submission" date="2022-01" db="EMBL/GenBank/DDBJ databases">
        <authorList>
            <person name="Xiong W."/>
            <person name="Schranz E."/>
        </authorList>
    </citation>
    <scope>NUCLEOTIDE SEQUENCE [LARGE SCALE GENOMIC DNA]</scope>
</reference>
<dbReference type="Proteomes" id="UP001157418">
    <property type="component" value="Unassembled WGS sequence"/>
</dbReference>
<dbReference type="EMBL" id="CAKMRJ010002223">
    <property type="protein sequence ID" value="CAH1428395.1"/>
    <property type="molecule type" value="Genomic_DNA"/>
</dbReference>
<accession>A0AAU9MN61</accession>